<dbReference type="AlphaFoldDB" id="A0A2N5N3K2"/>
<dbReference type="InterPro" id="IPR000821">
    <property type="entry name" value="Ala_racemase"/>
</dbReference>
<dbReference type="GO" id="GO:0009252">
    <property type="term" value="P:peptidoglycan biosynthetic process"/>
    <property type="evidence" value="ECO:0007669"/>
    <property type="project" value="TreeGrafter"/>
</dbReference>
<dbReference type="Pfam" id="PF00842">
    <property type="entry name" value="Ala_racemase_C"/>
    <property type="match status" value="1"/>
</dbReference>
<accession>A0A2N5N3K2</accession>
<comment type="function">
    <text evidence="4">Catalyzes the interconversion of L-alanine and D-alanine. May also act on other amino acids.</text>
</comment>
<evidence type="ECO:0000256" key="6">
    <source>
        <dbReference type="PIRSR" id="PIRSR600821-52"/>
    </source>
</evidence>
<evidence type="ECO:0000259" key="7">
    <source>
        <dbReference type="SMART" id="SM01005"/>
    </source>
</evidence>
<dbReference type="Gene3D" id="2.40.37.10">
    <property type="entry name" value="Lyase, Ornithine Decarboxylase, Chain A, domain 1"/>
    <property type="match status" value="1"/>
</dbReference>
<comment type="caution">
    <text evidence="8">The sequence shown here is derived from an EMBL/GenBank/DDBJ whole genome shotgun (WGS) entry which is preliminary data.</text>
</comment>
<comment type="similarity">
    <text evidence="4">Belongs to the alanine racemase family.</text>
</comment>
<evidence type="ECO:0000313" key="8">
    <source>
        <dbReference type="EMBL" id="PLT44882.1"/>
    </source>
</evidence>
<reference evidence="8 9" key="1">
    <citation type="submission" date="2017-05" db="EMBL/GenBank/DDBJ databases">
        <title>Functional genome analysis of Paenibacillus pasadenensis strain R16: insights on endophytic life style and antifungal activity.</title>
        <authorList>
            <person name="Passera A."/>
            <person name="Marcolungo L."/>
            <person name="Casati P."/>
            <person name="Brasca M."/>
            <person name="Quaglino F."/>
            <person name="Delledonne M."/>
        </authorList>
    </citation>
    <scope>NUCLEOTIDE SEQUENCE [LARGE SCALE GENOMIC DNA]</scope>
    <source>
        <strain evidence="8 9">R16</strain>
    </source>
</reference>
<protein>
    <recommendedName>
        <fullName evidence="4">Alanine racemase</fullName>
        <ecNumber evidence="4">5.1.1.1</ecNumber>
    </recommendedName>
</protein>
<evidence type="ECO:0000256" key="4">
    <source>
        <dbReference type="HAMAP-Rule" id="MF_01201"/>
    </source>
</evidence>
<dbReference type="InterPro" id="IPR020622">
    <property type="entry name" value="Ala_racemase_pyridoxalP-BS"/>
</dbReference>
<dbReference type="Proteomes" id="UP000234789">
    <property type="component" value="Unassembled WGS sequence"/>
</dbReference>
<dbReference type="Pfam" id="PF01168">
    <property type="entry name" value="Ala_racemase_N"/>
    <property type="match status" value="1"/>
</dbReference>
<comment type="pathway">
    <text evidence="4">Amino-acid biosynthesis; D-alanine biosynthesis; D-alanine from L-alanine: step 1/1.</text>
</comment>
<dbReference type="NCBIfam" id="TIGR00492">
    <property type="entry name" value="alr"/>
    <property type="match status" value="1"/>
</dbReference>
<dbReference type="PANTHER" id="PTHR30511:SF0">
    <property type="entry name" value="ALANINE RACEMASE, CATABOLIC-RELATED"/>
    <property type="match status" value="1"/>
</dbReference>
<feature type="modified residue" description="N6-(pyridoxal phosphate)lysine" evidence="4 5">
    <location>
        <position position="62"/>
    </location>
</feature>
<gene>
    <name evidence="8" type="ORF">B8V81_3313</name>
</gene>
<feature type="domain" description="Alanine racemase C-terminal" evidence="7">
    <location>
        <begin position="271"/>
        <end position="404"/>
    </location>
</feature>
<name>A0A2N5N3K2_9BACL</name>
<evidence type="ECO:0000256" key="1">
    <source>
        <dbReference type="ARBA" id="ARBA00001933"/>
    </source>
</evidence>
<dbReference type="SMART" id="SM01005">
    <property type="entry name" value="Ala_racemase_C"/>
    <property type="match status" value="1"/>
</dbReference>
<dbReference type="InterPro" id="IPR009006">
    <property type="entry name" value="Ala_racemase/Decarboxylase_C"/>
</dbReference>
<dbReference type="PANTHER" id="PTHR30511">
    <property type="entry name" value="ALANINE RACEMASE"/>
    <property type="match status" value="1"/>
</dbReference>
<keyword evidence="9" id="KW-1185">Reference proteome</keyword>
<sequence>MTLPGIEGTIRGIGFFKRKGMNQVDTYYRPTRAEISLDALRSNIRAFRSSAPEGMKLLASVKANAYGHGLVPVSREAEACGADYLGVAFLDEALRIRAAGIKTPILVLGYVPAHALDLARSLDITIALYRDDALEAARSLPLDGPRLKVHVKLDTGMGRLGRLADGSGDAMRFLEEALRVPQLHVEGLFTHFAKSDEADKSYTELQYGRFAAVADEVRRRGLPIEILHSANTAAGMDTPELGGGMLRLGIGMYGLYPSDEVDRNRLALQPVLSLRSELVHVKELTERWGISYGTRYFAERGERIGTIPIGYADGFSRLLSGKAQALVRGQRVPVAGTICMDQCMVALNGAEAATGSPVEAGEEAVLIGRQGEAEITAEELAAQLGTINYEVTCMIASRIPRVYVRGGEIVEVENPLSHG</sequence>
<keyword evidence="3 4" id="KW-0413">Isomerase</keyword>
<dbReference type="HAMAP" id="MF_01201">
    <property type="entry name" value="Ala_racemase"/>
    <property type="match status" value="1"/>
</dbReference>
<keyword evidence="2 4" id="KW-0663">Pyridoxal phosphate</keyword>
<dbReference type="InterPro" id="IPR001608">
    <property type="entry name" value="Ala_racemase_N"/>
</dbReference>
<comment type="catalytic activity">
    <reaction evidence="4">
        <text>L-alanine = D-alanine</text>
        <dbReference type="Rhea" id="RHEA:20249"/>
        <dbReference type="ChEBI" id="CHEBI:57416"/>
        <dbReference type="ChEBI" id="CHEBI:57972"/>
        <dbReference type="EC" id="5.1.1.1"/>
    </reaction>
</comment>
<dbReference type="GO" id="GO:0030632">
    <property type="term" value="P:D-alanine biosynthetic process"/>
    <property type="evidence" value="ECO:0007669"/>
    <property type="project" value="UniProtKB-UniRule"/>
</dbReference>
<dbReference type="EMBL" id="NFEZ01000004">
    <property type="protein sequence ID" value="PLT44882.1"/>
    <property type="molecule type" value="Genomic_DNA"/>
</dbReference>
<dbReference type="GO" id="GO:0005829">
    <property type="term" value="C:cytosol"/>
    <property type="evidence" value="ECO:0007669"/>
    <property type="project" value="TreeGrafter"/>
</dbReference>
<evidence type="ECO:0000256" key="3">
    <source>
        <dbReference type="ARBA" id="ARBA00023235"/>
    </source>
</evidence>
<dbReference type="InterPro" id="IPR011079">
    <property type="entry name" value="Ala_racemase_C"/>
</dbReference>
<feature type="active site" description="Proton acceptor; specific for D-alanine" evidence="4">
    <location>
        <position position="62"/>
    </location>
</feature>
<dbReference type="GO" id="GO:0008784">
    <property type="term" value="F:alanine racemase activity"/>
    <property type="evidence" value="ECO:0007669"/>
    <property type="project" value="UniProtKB-UniRule"/>
</dbReference>
<dbReference type="SUPFAM" id="SSF50621">
    <property type="entry name" value="Alanine racemase C-terminal domain-like"/>
    <property type="match status" value="1"/>
</dbReference>
<feature type="binding site" evidence="4 6">
    <location>
        <position position="159"/>
    </location>
    <ligand>
        <name>substrate</name>
    </ligand>
</feature>
<proteinExistence type="inferred from homology"/>
<dbReference type="PROSITE" id="PS00395">
    <property type="entry name" value="ALANINE_RACEMASE"/>
    <property type="match status" value="1"/>
</dbReference>
<dbReference type="GO" id="GO:0030170">
    <property type="term" value="F:pyridoxal phosphate binding"/>
    <property type="evidence" value="ECO:0007669"/>
    <property type="project" value="UniProtKB-UniRule"/>
</dbReference>
<dbReference type="FunFam" id="3.20.20.10:FF:000002">
    <property type="entry name" value="Alanine racemase"/>
    <property type="match status" value="1"/>
</dbReference>
<dbReference type="CDD" id="cd00430">
    <property type="entry name" value="PLPDE_III_AR"/>
    <property type="match status" value="1"/>
</dbReference>
<feature type="binding site" evidence="4 6">
    <location>
        <position position="340"/>
    </location>
    <ligand>
        <name>substrate</name>
    </ligand>
</feature>
<dbReference type="Gene3D" id="3.20.20.10">
    <property type="entry name" value="Alanine racemase"/>
    <property type="match status" value="1"/>
</dbReference>
<dbReference type="InterPro" id="IPR029066">
    <property type="entry name" value="PLP-binding_barrel"/>
</dbReference>
<evidence type="ECO:0000313" key="9">
    <source>
        <dbReference type="Proteomes" id="UP000234789"/>
    </source>
</evidence>
<dbReference type="EC" id="5.1.1.1" evidence="4"/>
<feature type="active site" description="Proton acceptor; specific for L-alanine" evidence="4">
    <location>
        <position position="292"/>
    </location>
</feature>
<evidence type="ECO:0000256" key="2">
    <source>
        <dbReference type="ARBA" id="ARBA00022898"/>
    </source>
</evidence>
<evidence type="ECO:0000256" key="5">
    <source>
        <dbReference type="PIRSR" id="PIRSR600821-50"/>
    </source>
</evidence>
<organism evidence="8 9">
    <name type="scientific">Paenibacillus pasadenensis</name>
    <dbReference type="NCBI Taxonomy" id="217090"/>
    <lineage>
        <taxon>Bacteria</taxon>
        <taxon>Bacillati</taxon>
        <taxon>Bacillota</taxon>
        <taxon>Bacilli</taxon>
        <taxon>Bacillales</taxon>
        <taxon>Paenibacillaceae</taxon>
        <taxon>Paenibacillus</taxon>
    </lineage>
</organism>
<comment type="cofactor">
    <cofactor evidence="1 4 5">
        <name>pyridoxal 5'-phosphate</name>
        <dbReference type="ChEBI" id="CHEBI:597326"/>
    </cofactor>
</comment>
<dbReference type="PRINTS" id="PR00992">
    <property type="entry name" value="ALARACEMASE"/>
</dbReference>
<dbReference type="SUPFAM" id="SSF51419">
    <property type="entry name" value="PLP-binding barrel"/>
    <property type="match status" value="1"/>
</dbReference>
<dbReference type="UniPathway" id="UPA00042">
    <property type="reaction ID" value="UER00497"/>
</dbReference>